<evidence type="ECO:0000313" key="2">
    <source>
        <dbReference type="Proteomes" id="UP001057402"/>
    </source>
</evidence>
<name>A0ACB9QDX0_9MYRT</name>
<organism evidence="1 2">
    <name type="scientific">Melastoma candidum</name>
    <dbReference type="NCBI Taxonomy" id="119954"/>
    <lineage>
        <taxon>Eukaryota</taxon>
        <taxon>Viridiplantae</taxon>
        <taxon>Streptophyta</taxon>
        <taxon>Embryophyta</taxon>
        <taxon>Tracheophyta</taxon>
        <taxon>Spermatophyta</taxon>
        <taxon>Magnoliopsida</taxon>
        <taxon>eudicotyledons</taxon>
        <taxon>Gunneridae</taxon>
        <taxon>Pentapetalae</taxon>
        <taxon>rosids</taxon>
        <taxon>malvids</taxon>
        <taxon>Myrtales</taxon>
        <taxon>Melastomataceae</taxon>
        <taxon>Melastomatoideae</taxon>
        <taxon>Melastomateae</taxon>
        <taxon>Melastoma</taxon>
    </lineage>
</organism>
<evidence type="ECO:0000313" key="1">
    <source>
        <dbReference type="EMBL" id="KAI4363607.1"/>
    </source>
</evidence>
<proteinExistence type="predicted"/>
<dbReference type="EMBL" id="CM042885">
    <property type="protein sequence ID" value="KAI4363607.1"/>
    <property type="molecule type" value="Genomic_DNA"/>
</dbReference>
<reference evidence="2" key="1">
    <citation type="journal article" date="2023" name="Front. Plant Sci.">
        <title>Chromosomal-level genome assembly of Melastoma candidum provides insights into trichome evolution.</title>
        <authorList>
            <person name="Zhong Y."/>
            <person name="Wu W."/>
            <person name="Sun C."/>
            <person name="Zou P."/>
            <person name="Liu Y."/>
            <person name="Dai S."/>
            <person name="Zhou R."/>
        </authorList>
    </citation>
    <scope>NUCLEOTIDE SEQUENCE [LARGE SCALE GENOMIC DNA]</scope>
</reference>
<protein>
    <submittedName>
        <fullName evidence="1">Uncharacterized protein</fullName>
    </submittedName>
</protein>
<accession>A0ACB9QDX0</accession>
<keyword evidence="2" id="KW-1185">Reference proteome</keyword>
<comment type="caution">
    <text evidence="1">The sequence shown here is derived from an EMBL/GenBank/DDBJ whole genome shotgun (WGS) entry which is preliminary data.</text>
</comment>
<gene>
    <name evidence="1" type="ORF">MLD38_019803</name>
</gene>
<dbReference type="Proteomes" id="UP001057402">
    <property type="component" value="Chromosome 6"/>
</dbReference>
<sequence>MDKDKEQFLKEFGADYGYPDGPKSVDDIRATEFKRLQDGIVYLDHAGATLYSELQMEAIFKDLSTTLYANPHSQSDAGMTTSDIVREAREQVLDYCNASPMDYRCIFTSGATASLKLVGESFPWTYRSCFMYSVENHNSVLGIREYALQQGASACAIDIENPDNSCTGSLKITRHPLQRRCFLNDKAPGGACSLLAIPSECNFSGTKLSTDHVIAVKEDFRRQIEGHNYHRLDNHKLLVLVDAAKGCATEKLDLRSCDIDFVVISFYKMFGYPTGLGALIVKNDAAKLLRKTYFGGGTVDAVIADVDFVKRREGIEEWFEDGSISFLSIASIRHGFTILKSLTPGAISRHTKALCTFLRRTLLDLRHENGTFVCTIYGSQNPKNVGPIVTFNLKRPDGSWHGYREVEKLAALSGIQLRTGCFCNPGACAKYLGLTHQDILSNLEAGHVCWDDCDLVDGRPTGAVRVSFGYMSTYEDLKKFVDFIRSSFVSVHIRPHASKETMHDALASSVSGPRNVPLEPRFFVNSINIYPIKSCSGFQKESWPLSSTGFLYDREWLLKSLAGEVLTQKKVPEMCLLSAFIDLEQEVLIVESPQCKEKLEIKIKRHGLHGYDDSVNVWFSTAIGRPCYLVRRSKSDNRSCLKRKNGHAICRESKDGLNFVNEGQFLLVTEESVRDLNNRINSGHEASPARGSSTQIGPDRFRPNLVICGGHPYAEDTWKMLRIGREPFTSLGGCNRCQMINFRCEGGRVRKSSEPLATLASYRRVKGKILFGILLTYEIPGDFENGNYPLLHIGDEVYPDEFSTVVDKS</sequence>